<dbReference type="AlphaFoldDB" id="A0A401UPX3"/>
<reference evidence="1 2" key="1">
    <citation type="submission" date="2018-11" db="EMBL/GenBank/DDBJ databases">
        <title>Genome sequencing and assembly of Clostridium tagluense strain A121.</title>
        <authorList>
            <person name="Murakami T."/>
            <person name="Segawa T."/>
            <person name="Shcherbakova V.A."/>
            <person name="Mori H."/>
            <person name="Yoshimura Y."/>
        </authorList>
    </citation>
    <scope>NUCLEOTIDE SEQUENCE [LARGE SCALE GENOMIC DNA]</scope>
    <source>
        <strain evidence="1 2">A121</strain>
    </source>
</reference>
<protein>
    <submittedName>
        <fullName evidence="1">Uncharacterized protein</fullName>
    </submittedName>
</protein>
<comment type="caution">
    <text evidence="1">The sequence shown here is derived from an EMBL/GenBank/DDBJ whole genome shotgun (WGS) entry which is preliminary data.</text>
</comment>
<gene>
    <name evidence="1" type="ORF">Ctaglu_32250</name>
</gene>
<dbReference type="OrthoDB" id="9813321at2"/>
<dbReference type="EMBL" id="BHYK01000020">
    <property type="protein sequence ID" value="GCD11602.1"/>
    <property type="molecule type" value="Genomic_DNA"/>
</dbReference>
<dbReference type="Proteomes" id="UP000287872">
    <property type="component" value="Unassembled WGS sequence"/>
</dbReference>
<evidence type="ECO:0000313" key="1">
    <source>
        <dbReference type="EMBL" id="GCD11602.1"/>
    </source>
</evidence>
<proteinExistence type="predicted"/>
<evidence type="ECO:0000313" key="2">
    <source>
        <dbReference type="Proteomes" id="UP000287872"/>
    </source>
</evidence>
<name>A0A401UPX3_9CLOT</name>
<sequence length="61" mass="6802">MTYSYKCTNEDCKNIVGFDVEASINDKPLETCKICGSKVSRVFKSVAVSLNFPGSYNNTRK</sequence>
<organism evidence="1 2">
    <name type="scientific">Clostridium tagluense</name>
    <dbReference type="NCBI Taxonomy" id="360422"/>
    <lineage>
        <taxon>Bacteria</taxon>
        <taxon>Bacillati</taxon>
        <taxon>Bacillota</taxon>
        <taxon>Clostridia</taxon>
        <taxon>Eubacteriales</taxon>
        <taxon>Clostridiaceae</taxon>
        <taxon>Clostridium</taxon>
    </lineage>
</organism>
<keyword evidence="2" id="KW-1185">Reference proteome</keyword>
<dbReference type="RefSeq" id="WP_125003568.1">
    <property type="nucleotide sequence ID" value="NZ_BHYK01000020.1"/>
</dbReference>
<accession>A0A401UPX3</accession>